<name>A0AAD4MAS4_9AGAM</name>
<keyword evidence="2" id="KW-1185">Reference proteome</keyword>
<evidence type="ECO:0000313" key="1">
    <source>
        <dbReference type="EMBL" id="KAI0306926.1"/>
    </source>
</evidence>
<dbReference type="Proteomes" id="UP001203297">
    <property type="component" value="Unassembled WGS sequence"/>
</dbReference>
<dbReference type="AlphaFoldDB" id="A0AAD4MAS4"/>
<comment type="caution">
    <text evidence="1">The sequence shown here is derived from an EMBL/GenBank/DDBJ whole genome shotgun (WGS) entry which is preliminary data.</text>
</comment>
<organism evidence="1 2">
    <name type="scientific">Multifurca ochricompacta</name>
    <dbReference type="NCBI Taxonomy" id="376703"/>
    <lineage>
        <taxon>Eukaryota</taxon>
        <taxon>Fungi</taxon>
        <taxon>Dikarya</taxon>
        <taxon>Basidiomycota</taxon>
        <taxon>Agaricomycotina</taxon>
        <taxon>Agaricomycetes</taxon>
        <taxon>Russulales</taxon>
        <taxon>Russulaceae</taxon>
        <taxon>Multifurca</taxon>
    </lineage>
</organism>
<proteinExistence type="predicted"/>
<protein>
    <submittedName>
        <fullName evidence="1">Uncharacterized protein</fullName>
    </submittedName>
</protein>
<reference evidence="1" key="1">
    <citation type="journal article" date="2022" name="New Phytol.">
        <title>Evolutionary transition to the ectomycorrhizal habit in the genomes of a hyperdiverse lineage of mushroom-forming fungi.</title>
        <authorList>
            <person name="Looney B."/>
            <person name="Miyauchi S."/>
            <person name="Morin E."/>
            <person name="Drula E."/>
            <person name="Courty P.E."/>
            <person name="Kohler A."/>
            <person name="Kuo A."/>
            <person name="LaButti K."/>
            <person name="Pangilinan J."/>
            <person name="Lipzen A."/>
            <person name="Riley R."/>
            <person name="Andreopoulos W."/>
            <person name="He G."/>
            <person name="Johnson J."/>
            <person name="Nolan M."/>
            <person name="Tritt A."/>
            <person name="Barry K.W."/>
            <person name="Grigoriev I.V."/>
            <person name="Nagy L.G."/>
            <person name="Hibbett D."/>
            <person name="Henrissat B."/>
            <person name="Matheny P.B."/>
            <person name="Labbe J."/>
            <person name="Martin F.M."/>
        </authorList>
    </citation>
    <scope>NUCLEOTIDE SEQUENCE</scope>
    <source>
        <strain evidence="1">BPL690</strain>
    </source>
</reference>
<sequence>MICFGLYGFRWRFPVHDHSFVCITTSSRIRVMPRQPCKQKSFKNTHKSHLPAAALNCSRLNPFGIKTVQRSLVYTMAIKVSSSAFSSRLSEASI</sequence>
<accession>A0AAD4MAS4</accession>
<gene>
    <name evidence="1" type="ORF">B0F90DRAFT_1683580</name>
</gene>
<evidence type="ECO:0000313" key="2">
    <source>
        <dbReference type="Proteomes" id="UP001203297"/>
    </source>
</evidence>
<dbReference type="EMBL" id="WTXG01000002">
    <property type="protein sequence ID" value="KAI0306926.1"/>
    <property type="molecule type" value="Genomic_DNA"/>
</dbReference>